<feature type="region of interest" description="Disordered" evidence="1">
    <location>
        <begin position="1454"/>
        <end position="1475"/>
    </location>
</feature>
<feature type="region of interest" description="Disordered" evidence="1">
    <location>
        <begin position="485"/>
        <end position="638"/>
    </location>
</feature>
<accession>A0A8J4CP14</accession>
<feature type="compositionally biased region" description="Polar residues" evidence="1">
    <location>
        <begin position="487"/>
        <end position="496"/>
    </location>
</feature>
<feature type="compositionally biased region" description="Low complexity" evidence="1">
    <location>
        <begin position="553"/>
        <end position="565"/>
    </location>
</feature>
<feature type="compositionally biased region" description="Pro residues" evidence="1">
    <location>
        <begin position="1091"/>
        <end position="1102"/>
    </location>
</feature>
<evidence type="ECO:0000313" key="2">
    <source>
        <dbReference type="EMBL" id="GIL87083.1"/>
    </source>
</evidence>
<feature type="region of interest" description="Disordered" evidence="1">
    <location>
        <begin position="1081"/>
        <end position="1123"/>
    </location>
</feature>
<feature type="region of interest" description="Disordered" evidence="1">
    <location>
        <begin position="1707"/>
        <end position="1726"/>
    </location>
</feature>
<feature type="region of interest" description="Disordered" evidence="1">
    <location>
        <begin position="969"/>
        <end position="991"/>
    </location>
</feature>
<sequence length="1726" mass="174020">DAEGGGAGDGWSMVAPKPPPIRLGPYNLSPGGPSLLYREPRHRSREGLTSREGASVRAATWRKGAEVPGAVFTQYGWVQARSNGAGNLLTLQLQSLPEPELVPALEAYVRQLGIPQHGLGGAKASVGSNRPHLSTGGHLPPSVPHHGRMQPLMVGGTSALDAQRAASPSGGAVRPPPAPNSVAAIFGAASAGFFVSHAPVMPHPPGHHPPSAVVRSPPPVVATSPTRGAVQRRNAVPVDAAGSSGGGSGGEVANAEDDVEAVEAMTATGATVGGSWTGPLITDRGDCSGLGVPAVVGRALGSPTSSRSLLARVRFNGEGQDRGGLPGGSGSLSRRSHTTSRRSMSPLLVVPVEERPPGEARVLGSAMSITSRNGAGVGASTGGGSSTSFRSASRGARSASTAFTAAAAAGGFGEADSDGGFSAAAEDTFVGPRTESMRSPGQQQQDEDVATLQGEPFEVAVAVLRSKSIKPGVVERVFPQGLAHINDPTSSVAPQQHENDGSNADGDGPMSYPLEDITSSSSESGDDGDGWATASDEGGRQGEQTTPPDLDADTATVAAKAVGGKSNSGIESLGDTAPVTASQAPRSGADQPPRRQSMPGAAASHSIPLSAAVAPPKTAGEPRGRAAPRMRQVHAAAAAPSAIQATGVRAAGDVASAAEAAPPDEGPLDDEDGERQFDLLYDMTRWAVTRPSTPTDYRVEDDHIAITLRRSKEAKQRDQEEAHQVRRARLLAAYGGGAGAAVYGGNAYERVLFRRRHARALAALAASQSPLAQLLRAVAFDHQVAGKPLLQHRNDAGGGSTGGAGSFGEGRAAGATSGGGFRLPRRVGATGGNHRRFVASSAIHGNLNSGVIWMPTRGGKVEMRVKPGGGCVSGFGNSYYWRQPVRLTSLMHIRPAAPAGQVASMGGSEGGGAEPAEFTRSRSRGVSGRHPAAAPSAPPEVTEMANTALKLLSDLGSEIGRVEEEIQALQRQAEQEEGRRQGKIDGAAGPMQAASPLFATGATASHISVAMAPIASPPPPRSPSGSMYRTQYITFHHQCHVQAQGQQQLAQQQSQQQRPASRSRMMPAPSLQRLTLVTLEPPTGIHGTPVPRLPHPQRPISPPQARVTQGRQASTNGGSGSVFPGTVAAVGNRRSVIVNGGTAPLQPSGAAASRASMTTVASRGVAEPADVTGPGDGGVASCARGSDLPPDNVYIHSAPLLRLGQPPPLSGVGLVSPKLQNVSSIVSGSGPSFGSNTAGQLGSVELALMDAVMPPGPPLTAPAALNAGGRRLTSNQVLVPTPHNTLSSNGGWPSSCLSTISGMAPIAADPAPVSPPLPPPPAAAPVPVWASPRRSITGAEPATVASIARVVWELPSPKPAAGGTVTAAAPVSTFAAASQSSAAPHCRVGVHPYPRQNSPPTLLPNIGTTTSAAAVSPMRPSVDGVGTRLVNQVVALSSSSASAVVAAATAAAKGSPSQRQGSAGHEVTAAPPSPPLAAWGATSSVLVGMLPEISQMSLSPRNYATMRSSVSYSASGSPAGGSPGSAGNVAISAGGRVSTPLFVASRAGPAAAASPPHSPLRNYPRMELGLGAGASPYRLRRGSSNGPGAVYYQYSVGGGGGGQQVAINEAYDNGVSVDSLLLNVALFGPGGLGGSGGVDRAAAALRASTTAAPSTRWPRASDASMTMPTPLAAPLTTTVSAVTEAPTTMEVTTGGSPRFGRVRRLSMGPLPGSGSSGGGTAAAVSP</sequence>
<comment type="caution">
    <text evidence="2">The sequence shown here is derived from an EMBL/GenBank/DDBJ whole genome shotgun (WGS) entry which is preliminary data.</text>
</comment>
<keyword evidence="3" id="KW-1185">Reference proteome</keyword>
<gene>
    <name evidence="2" type="ORF">Vretifemale_15233</name>
</gene>
<evidence type="ECO:0000256" key="1">
    <source>
        <dbReference type="SAM" id="MobiDB-lite"/>
    </source>
</evidence>
<feature type="region of interest" description="Disordered" evidence="1">
    <location>
        <begin position="901"/>
        <end position="941"/>
    </location>
</feature>
<proteinExistence type="predicted"/>
<feature type="compositionally biased region" description="Low complexity" evidence="1">
    <location>
        <begin position="654"/>
        <end position="663"/>
    </location>
</feature>
<feature type="region of interest" description="Disordered" evidence="1">
    <location>
        <begin position="1"/>
        <end position="52"/>
    </location>
</feature>
<feature type="region of interest" description="Disordered" evidence="1">
    <location>
        <begin position="317"/>
        <end position="343"/>
    </location>
</feature>
<feature type="compositionally biased region" description="Low complexity" evidence="1">
    <location>
        <begin position="1043"/>
        <end position="1064"/>
    </location>
</feature>
<feature type="region of interest" description="Disordered" evidence="1">
    <location>
        <begin position="654"/>
        <end position="673"/>
    </location>
</feature>
<dbReference type="OrthoDB" id="548070at2759"/>
<feature type="region of interest" description="Disordered" evidence="1">
    <location>
        <begin position="1043"/>
        <end position="1069"/>
    </location>
</feature>
<organism evidence="2 3">
    <name type="scientific">Volvox reticuliferus</name>
    <dbReference type="NCBI Taxonomy" id="1737510"/>
    <lineage>
        <taxon>Eukaryota</taxon>
        <taxon>Viridiplantae</taxon>
        <taxon>Chlorophyta</taxon>
        <taxon>core chlorophytes</taxon>
        <taxon>Chlorophyceae</taxon>
        <taxon>CS clade</taxon>
        <taxon>Chlamydomonadales</taxon>
        <taxon>Volvocaceae</taxon>
        <taxon>Volvox</taxon>
    </lineage>
</organism>
<feature type="compositionally biased region" description="Gly residues" evidence="1">
    <location>
        <begin position="796"/>
        <end position="808"/>
    </location>
</feature>
<feature type="compositionally biased region" description="Polar residues" evidence="1">
    <location>
        <begin position="1106"/>
        <end position="1116"/>
    </location>
</feature>
<feature type="compositionally biased region" description="Basic and acidic residues" evidence="1">
    <location>
        <begin position="973"/>
        <end position="983"/>
    </location>
</feature>
<reference evidence="2" key="1">
    <citation type="journal article" date="2021" name="Proc. Natl. Acad. Sci. U.S.A.">
        <title>Three genomes in the algal genus Volvox reveal the fate of a haploid sex-determining region after a transition to homothallism.</title>
        <authorList>
            <person name="Yamamoto K."/>
            <person name="Hamaji T."/>
            <person name="Kawai-Toyooka H."/>
            <person name="Matsuzaki R."/>
            <person name="Takahashi F."/>
            <person name="Nishimura Y."/>
            <person name="Kawachi M."/>
            <person name="Noguchi H."/>
            <person name="Minakuchi Y."/>
            <person name="Umen J.G."/>
            <person name="Toyoda A."/>
            <person name="Nozaki H."/>
        </authorList>
    </citation>
    <scope>NUCLEOTIDE SEQUENCE</scope>
    <source>
        <strain evidence="2">NIES-3786</strain>
    </source>
</reference>
<dbReference type="EMBL" id="BNCP01000038">
    <property type="protein sequence ID" value="GIL87083.1"/>
    <property type="molecule type" value="Genomic_DNA"/>
</dbReference>
<protein>
    <submittedName>
        <fullName evidence="2">Uncharacterized protein</fullName>
    </submittedName>
</protein>
<name>A0A8J4CP14_9CHLO</name>
<feature type="region of interest" description="Disordered" evidence="1">
    <location>
        <begin position="791"/>
        <end position="826"/>
    </location>
</feature>
<dbReference type="Proteomes" id="UP000747110">
    <property type="component" value="Unassembled WGS sequence"/>
</dbReference>
<feature type="non-terminal residue" evidence="2">
    <location>
        <position position="1"/>
    </location>
</feature>
<evidence type="ECO:0000313" key="3">
    <source>
        <dbReference type="Proteomes" id="UP000747110"/>
    </source>
</evidence>